<dbReference type="PANTHER" id="PTHR11010">
    <property type="entry name" value="PROTEASE S28 PRO-X CARBOXYPEPTIDASE-RELATED"/>
    <property type="match status" value="1"/>
</dbReference>
<proteinExistence type="inferred from homology"/>
<dbReference type="GO" id="GO:0006508">
    <property type="term" value="P:proteolysis"/>
    <property type="evidence" value="ECO:0007669"/>
    <property type="project" value="UniProtKB-KW"/>
</dbReference>
<name>A0AAV7XF83_9NEOP</name>
<dbReference type="PANTHER" id="PTHR11010:SF5">
    <property type="entry name" value="RE36938P-RELATED"/>
    <property type="match status" value="1"/>
</dbReference>
<evidence type="ECO:0008006" key="9">
    <source>
        <dbReference type="Google" id="ProtNLM"/>
    </source>
</evidence>
<feature type="chain" id="PRO_5043597072" description="Serine protease K12H4.7" evidence="6">
    <location>
        <begin position="18"/>
        <end position="522"/>
    </location>
</feature>
<dbReference type="InterPro" id="IPR029058">
    <property type="entry name" value="AB_hydrolase_fold"/>
</dbReference>
<evidence type="ECO:0000256" key="1">
    <source>
        <dbReference type="ARBA" id="ARBA00011079"/>
    </source>
</evidence>
<evidence type="ECO:0000256" key="3">
    <source>
        <dbReference type="ARBA" id="ARBA00022729"/>
    </source>
</evidence>
<comment type="caution">
    <text evidence="7">The sequence shown here is derived from an EMBL/GenBank/DDBJ whole genome shotgun (WGS) entry which is preliminary data.</text>
</comment>
<keyword evidence="5" id="KW-0325">Glycoprotein</keyword>
<dbReference type="Gene3D" id="1.20.120.980">
    <property type="entry name" value="Serine carboxypeptidase S28, SKS domain"/>
    <property type="match status" value="1"/>
</dbReference>
<comment type="similarity">
    <text evidence="1">Belongs to the peptidase S28 family.</text>
</comment>
<keyword evidence="4" id="KW-0378">Hydrolase</keyword>
<keyword evidence="2" id="KW-0645">Protease</keyword>
<evidence type="ECO:0000256" key="6">
    <source>
        <dbReference type="SAM" id="SignalP"/>
    </source>
</evidence>
<dbReference type="AlphaFoldDB" id="A0AAV7XF83"/>
<evidence type="ECO:0000313" key="8">
    <source>
        <dbReference type="Proteomes" id="UP001075354"/>
    </source>
</evidence>
<evidence type="ECO:0000256" key="2">
    <source>
        <dbReference type="ARBA" id="ARBA00022670"/>
    </source>
</evidence>
<dbReference type="EMBL" id="JAPTSV010000010">
    <property type="protein sequence ID" value="KAJ1523373.1"/>
    <property type="molecule type" value="Genomic_DNA"/>
</dbReference>
<reference evidence="7" key="1">
    <citation type="submission" date="2022-12" db="EMBL/GenBank/DDBJ databases">
        <title>Chromosome-level genome assembly of the bean flower thrips Megalurothrips usitatus.</title>
        <authorList>
            <person name="Ma L."/>
            <person name="Liu Q."/>
            <person name="Li H."/>
            <person name="Cai W."/>
        </authorList>
    </citation>
    <scope>NUCLEOTIDE SEQUENCE</scope>
    <source>
        <strain evidence="7">Cailab_2022a</strain>
    </source>
</reference>
<feature type="signal peptide" evidence="6">
    <location>
        <begin position="1"/>
        <end position="17"/>
    </location>
</feature>
<dbReference type="GO" id="GO:0070008">
    <property type="term" value="F:serine-type exopeptidase activity"/>
    <property type="evidence" value="ECO:0007669"/>
    <property type="project" value="InterPro"/>
</dbReference>
<keyword evidence="3 6" id="KW-0732">Signal</keyword>
<dbReference type="Proteomes" id="UP001075354">
    <property type="component" value="Chromosome 10"/>
</dbReference>
<evidence type="ECO:0000256" key="5">
    <source>
        <dbReference type="ARBA" id="ARBA00023180"/>
    </source>
</evidence>
<evidence type="ECO:0000313" key="7">
    <source>
        <dbReference type="EMBL" id="KAJ1523373.1"/>
    </source>
</evidence>
<gene>
    <name evidence="7" type="ORF">ONE63_001240</name>
</gene>
<dbReference type="GO" id="GO:0008239">
    <property type="term" value="F:dipeptidyl-peptidase activity"/>
    <property type="evidence" value="ECO:0007669"/>
    <property type="project" value="TreeGrafter"/>
</dbReference>
<dbReference type="Pfam" id="PF05577">
    <property type="entry name" value="Peptidase_S28"/>
    <property type="match status" value="1"/>
</dbReference>
<organism evidence="7 8">
    <name type="scientific">Megalurothrips usitatus</name>
    <name type="common">bean blossom thrips</name>
    <dbReference type="NCBI Taxonomy" id="439358"/>
    <lineage>
        <taxon>Eukaryota</taxon>
        <taxon>Metazoa</taxon>
        <taxon>Ecdysozoa</taxon>
        <taxon>Arthropoda</taxon>
        <taxon>Hexapoda</taxon>
        <taxon>Insecta</taxon>
        <taxon>Pterygota</taxon>
        <taxon>Neoptera</taxon>
        <taxon>Paraneoptera</taxon>
        <taxon>Thysanoptera</taxon>
        <taxon>Terebrantia</taxon>
        <taxon>Thripoidea</taxon>
        <taxon>Thripidae</taxon>
        <taxon>Megalurothrips</taxon>
    </lineage>
</organism>
<dbReference type="Gene3D" id="3.40.50.1820">
    <property type="entry name" value="alpha/beta hydrolase"/>
    <property type="match status" value="1"/>
</dbReference>
<protein>
    <recommendedName>
        <fullName evidence="9">Serine protease K12H4.7</fullName>
    </recommendedName>
</protein>
<accession>A0AAV7XF83</accession>
<dbReference type="SUPFAM" id="SSF53474">
    <property type="entry name" value="alpha/beta-Hydrolases"/>
    <property type="match status" value="1"/>
</dbReference>
<dbReference type="InterPro" id="IPR042269">
    <property type="entry name" value="Ser_carbopepase_S28_SKS"/>
</dbReference>
<sequence>MAALQAALLLLFGLALAALAPSEQATLSRRLPLVHDHIAFSRSLRSLRYVPPPPKVTRAVPAKVDTFHLDQVLDHFNPVDKTTWKQRYFARTDLYEEGGPVFIYIGGEGAESTDTLDDGVLFMTYLAENFKAKLYDLEHRYYGGSHPTPDLSSANLQYLSADQALADLAYFIETLIEKGEIEKDQKVAVFGGSYPGNLAAWARIKYPHLVHAAVSSSAPVYAEADFIEYMQVVAKSLDKVAGTFCGENIKKATDRIVQLLKTTDGYEQVKETFQVGTDLKDKLDLDAFFETLSNPFAGAVQYNRDVPYSPYSIKYICSSMAGDNLTGDQAMEQLSALVLGSSKGTGQMFDWSYQSSVTSYQSTQYQGASKHRAAVRQWLYQTCTEFGYYQTFSGDGTPFPKAYNDLAYDYQLCKDIFGDAYDKAVVDGGVRRSNIVFGERHPDVTNVIFVNGDIDPWHALGILEDVSPQAPAAFVDGGSHCADMNYPDPDSDSASIIAVHDKVHKFLRSALYEVPSGGPADG</sequence>
<keyword evidence="8" id="KW-1185">Reference proteome</keyword>
<evidence type="ECO:0000256" key="4">
    <source>
        <dbReference type="ARBA" id="ARBA00022801"/>
    </source>
</evidence>
<dbReference type="InterPro" id="IPR008758">
    <property type="entry name" value="Peptidase_S28"/>
</dbReference>